<proteinExistence type="predicted"/>
<protein>
    <submittedName>
        <fullName evidence="1">Putative prophage protein</fullName>
    </submittedName>
</protein>
<dbReference type="AlphaFoldDB" id="A0A098ANY5"/>
<sequence length="107" mass="12490">MKLSEFAAVMNELGIPCRYRQFRKGENPKPPYAVYYQDGEDNLNADNEAYHTIKSVTVELITDKKNEALEDTLKSLFNQNKLFFEFSDEMYIESEGLYQVIYDVSLI</sequence>
<evidence type="ECO:0000313" key="1">
    <source>
        <dbReference type="EMBL" id="CDQ30271.1"/>
    </source>
</evidence>
<name>A0A098ANY5_STREE</name>
<organism evidence="1">
    <name type="scientific">Streptococcus pneumoniae</name>
    <dbReference type="NCBI Taxonomy" id="1313"/>
    <lineage>
        <taxon>Bacteria</taxon>
        <taxon>Bacillati</taxon>
        <taxon>Bacillota</taxon>
        <taxon>Bacilli</taxon>
        <taxon>Lactobacillales</taxon>
        <taxon>Streptococcaceae</taxon>
        <taxon>Streptococcus</taxon>
    </lineage>
</organism>
<reference evidence="1" key="2">
    <citation type="submission" date="2014-10" db="EMBL/GenBank/DDBJ databases">
        <title>Contrasting mechanisms driving short-term and long-term diversification of pneumococci.</title>
        <authorList>
            <person name="Croucher N.J."/>
            <person name="Coupland P.C."/>
            <person name="Stevenson A.E."/>
            <person name="Callendrello A."/>
            <person name="Bentley S.D."/>
            <person name="Hanage W.P."/>
        </authorList>
    </citation>
    <scope>NUCLEOTIDE SEQUENCE</scope>
    <source>
        <strain evidence="1">R34-3131</strain>
    </source>
</reference>
<reference evidence="1" key="1">
    <citation type="submission" date="2014-04" db="EMBL/GenBank/DDBJ databases">
        <authorList>
            <person name="Croucher N."/>
        </authorList>
    </citation>
    <scope>NUCLEOTIDE SEQUENCE</scope>
    <source>
        <strain evidence="1">R34-3131</strain>
    </source>
</reference>
<dbReference type="EMBL" id="LK020694">
    <property type="protein sequence ID" value="CDQ30271.1"/>
    <property type="molecule type" value="Genomic_DNA"/>
</dbReference>
<accession>A0A098ANY5</accession>
<dbReference type="RefSeq" id="WP_054365586.1">
    <property type="nucleotide sequence ID" value="NZ_CHXB02000019.1"/>
</dbReference>